<evidence type="ECO:0000313" key="2">
    <source>
        <dbReference type="EMBL" id="GAG08505.1"/>
    </source>
</evidence>
<gene>
    <name evidence="2" type="ORF">S01H1_42657</name>
</gene>
<accession>X0US33</accession>
<proteinExistence type="predicted"/>
<reference evidence="2" key="1">
    <citation type="journal article" date="2014" name="Front. Microbiol.">
        <title>High frequency of phylogenetically diverse reductive dehalogenase-homologous genes in deep subseafloor sedimentary metagenomes.</title>
        <authorList>
            <person name="Kawai M."/>
            <person name="Futagami T."/>
            <person name="Toyoda A."/>
            <person name="Takaki Y."/>
            <person name="Nishi S."/>
            <person name="Hori S."/>
            <person name="Arai W."/>
            <person name="Tsubouchi T."/>
            <person name="Morono Y."/>
            <person name="Uchiyama I."/>
            <person name="Ito T."/>
            <person name="Fujiyama A."/>
            <person name="Inagaki F."/>
            <person name="Takami H."/>
        </authorList>
    </citation>
    <scope>NUCLEOTIDE SEQUENCE</scope>
    <source>
        <strain evidence="2">Expedition CK06-06</strain>
    </source>
</reference>
<keyword evidence="1" id="KW-0812">Transmembrane</keyword>
<dbReference type="AlphaFoldDB" id="X0US33"/>
<keyword evidence="1" id="KW-1133">Transmembrane helix</keyword>
<comment type="caution">
    <text evidence="2">The sequence shown here is derived from an EMBL/GenBank/DDBJ whole genome shotgun (WGS) entry which is preliminary data.</text>
</comment>
<evidence type="ECO:0000256" key="1">
    <source>
        <dbReference type="SAM" id="Phobius"/>
    </source>
</evidence>
<protein>
    <submittedName>
        <fullName evidence="2">Uncharacterized protein</fullName>
    </submittedName>
</protein>
<feature type="transmembrane region" description="Helical" evidence="1">
    <location>
        <begin position="45"/>
        <end position="62"/>
    </location>
</feature>
<feature type="transmembrane region" description="Helical" evidence="1">
    <location>
        <begin position="12"/>
        <end position="33"/>
    </location>
</feature>
<dbReference type="EMBL" id="BARS01027137">
    <property type="protein sequence ID" value="GAG08505.1"/>
    <property type="molecule type" value="Genomic_DNA"/>
</dbReference>
<organism evidence="2">
    <name type="scientific">marine sediment metagenome</name>
    <dbReference type="NCBI Taxonomy" id="412755"/>
    <lineage>
        <taxon>unclassified sequences</taxon>
        <taxon>metagenomes</taxon>
        <taxon>ecological metagenomes</taxon>
    </lineage>
</organism>
<sequence>MSVVKNSAMRFSLTIISIAIAMTLLGIVAYIIITASKGGEPDWAGLGLFVGGLAVLLTGSGWNKQKQKEIEINEKQ</sequence>
<name>X0US33_9ZZZZ</name>
<keyword evidence="1" id="KW-0472">Membrane</keyword>